<evidence type="ECO:0000256" key="2">
    <source>
        <dbReference type="ARBA" id="ARBA00022723"/>
    </source>
</evidence>
<dbReference type="SUPFAM" id="SSF57756">
    <property type="entry name" value="Retrovirus zinc finger-like domains"/>
    <property type="match status" value="1"/>
</dbReference>
<evidence type="ECO:0000256" key="3">
    <source>
        <dbReference type="ARBA" id="ARBA00022737"/>
    </source>
</evidence>
<sequence length="582" mass="67265">MEFIDSETNETDSDELDEDLENELYSVLHYNVLSEDIPSNLLDKYDIKRTEQNEFLISLRKTKQESFEGIKDTTERTKDTAEEISVSEQNDDLGVEPGQDFITISDDDSDSDVILNEPVLEVTYVSSPSVVALSDSSSDSDMEDDMILNIGDTTALSSVFPIDDSEDEVVNVNWKEVTSPCNWTNGMKKYYNKPCERLKNFDYEKIREEIKGHGEWHVNIEDRLPFNRKVKRCLICRQTDHQKKNCPRRFINCSMCGNSGHNDSNCPSKKCLNCGRRSRVFVAMCNKCENSRFQTCSECQQNGHTKDLCPDTWRRYHATTEGELVVKEDTLNERLMCCNCAQSGHLFENCPKLYWSVYPPTSSLIKKTEESVSKFPKGKRYRDAEHNVDFVRTPKKQRLNQNHSDKSPNTPNRKRGSFNRNHTPFGRNPASFNQNPSPFVQNPNSFNRTSTPFNQRSTPFNQKSTPFNQRFTPFNQRSTPFNQRSTPFNQRSTPFNQTSTPFNQRSTPFNQTSTPFNQRSTPFNEASTSSKPLTPKRNKKSRYFQNNYVNINNVNNIKKTPNQTKSPPKQKKKKKKKKNIPQ</sequence>
<dbReference type="GO" id="GO:0003723">
    <property type="term" value="F:RNA binding"/>
    <property type="evidence" value="ECO:0007669"/>
    <property type="project" value="TreeGrafter"/>
</dbReference>
<evidence type="ECO:0000313" key="12">
    <source>
        <dbReference type="EMBL" id="CAH1407965.1"/>
    </source>
</evidence>
<dbReference type="SMART" id="SM00343">
    <property type="entry name" value="ZnF_C2HC"/>
    <property type="match status" value="4"/>
</dbReference>
<organism evidence="12 13">
    <name type="scientific">Nezara viridula</name>
    <name type="common">Southern green stink bug</name>
    <name type="synonym">Cimex viridulus</name>
    <dbReference type="NCBI Taxonomy" id="85310"/>
    <lineage>
        <taxon>Eukaryota</taxon>
        <taxon>Metazoa</taxon>
        <taxon>Ecdysozoa</taxon>
        <taxon>Arthropoda</taxon>
        <taxon>Hexapoda</taxon>
        <taxon>Insecta</taxon>
        <taxon>Pterygota</taxon>
        <taxon>Neoptera</taxon>
        <taxon>Paraneoptera</taxon>
        <taxon>Hemiptera</taxon>
        <taxon>Heteroptera</taxon>
        <taxon>Panheteroptera</taxon>
        <taxon>Pentatomomorpha</taxon>
        <taxon>Pentatomoidea</taxon>
        <taxon>Pentatomidae</taxon>
        <taxon>Pentatominae</taxon>
        <taxon>Nezara</taxon>
    </lineage>
</organism>
<dbReference type="GO" id="GO:0071036">
    <property type="term" value="P:nuclear polyadenylation-dependent snoRNA catabolic process"/>
    <property type="evidence" value="ECO:0007669"/>
    <property type="project" value="TreeGrafter"/>
</dbReference>
<dbReference type="Gene3D" id="4.10.60.10">
    <property type="entry name" value="Zinc finger, CCHC-type"/>
    <property type="match status" value="2"/>
</dbReference>
<dbReference type="PROSITE" id="PS50158">
    <property type="entry name" value="ZF_CCHC"/>
    <property type="match status" value="2"/>
</dbReference>
<feature type="compositionally biased region" description="Low complexity" evidence="10">
    <location>
        <begin position="546"/>
        <end position="567"/>
    </location>
</feature>
<dbReference type="GO" id="GO:0008270">
    <property type="term" value="F:zinc ion binding"/>
    <property type="evidence" value="ECO:0007669"/>
    <property type="project" value="UniProtKB-KW"/>
</dbReference>
<evidence type="ECO:0000256" key="6">
    <source>
        <dbReference type="ARBA" id="ARBA00023242"/>
    </source>
</evidence>
<evidence type="ECO:0000313" key="13">
    <source>
        <dbReference type="Proteomes" id="UP001152798"/>
    </source>
</evidence>
<evidence type="ECO:0000256" key="4">
    <source>
        <dbReference type="ARBA" id="ARBA00022771"/>
    </source>
</evidence>
<feature type="compositionally biased region" description="Polar residues" evidence="10">
    <location>
        <begin position="399"/>
        <end position="411"/>
    </location>
</feature>
<evidence type="ECO:0000256" key="7">
    <source>
        <dbReference type="ARBA" id="ARBA00041190"/>
    </source>
</evidence>
<dbReference type="GO" id="GO:0031499">
    <property type="term" value="C:TRAMP complex"/>
    <property type="evidence" value="ECO:0007669"/>
    <property type="project" value="TreeGrafter"/>
</dbReference>
<reference evidence="12" key="1">
    <citation type="submission" date="2022-01" db="EMBL/GenBank/DDBJ databases">
        <authorList>
            <person name="King R."/>
        </authorList>
    </citation>
    <scope>NUCLEOTIDE SEQUENCE</scope>
</reference>
<keyword evidence="13" id="KW-1185">Reference proteome</keyword>
<dbReference type="PANTHER" id="PTHR46543:SF1">
    <property type="entry name" value="ZINC FINGER CCHC DOMAIN-CONTAINING PROTEIN 7"/>
    <property type="match status" value="1"/>
</dbReference>
<evidence type="ECO:0000256" key="1">
    <source>
        <dbReference type="ARBA" id="ARBA00004123"/>
    </source>
</evidence>
<dbReference type="GO" id="GO:0071038">
    <property type="term" value="P:TRAMP-dependent tRNA surveillance pathway"/>
    <property type="evidence" value="ECO:0007669"/>
    <property type="project" value="TreeGrafter"/>
</dbReference>
<gene>
    <name evidence="12" type="ORF">NEZAVI_LOCUS15577</name>
</gene>
<evidence type="ECO:0000256" key="5">
    <source>
        <dbReference type="ARBA" id="ARBA00022833"/>
    </source>
</evidence>
<evidence type="ECO:0000256" key="9">
    <source>
        <dbReference type="PROSITE-ProRule" id="PRU00047"/>
    </source>
</evidence>
<keyword evidence="6" id="KW-0539">Nucleus</keyword>
<dbReference type="InterPro" id="IPR051644">
    <property type="entry name" value="TRAMP_AT-DNA-binding"/>
</dbReference>
<feature type="compositionally biased region" description="Polar residues" evidence="10">
    <location>
        <begin position="430"/>
        <end position="532"/>
    </location>
</feature>
<accession>A0A9P0MWU5</accession>
<feature type="region of interest" description="Disordered" evidence="10">
    <location>
        <begin position="371"/>
        <end position="582"/>
    </location>
</feature>
<keyword evidence="2" id="KW-0479">Metal-binding</keyword>
<dbReference type="EMBL" id="OV725083">
    <property type="protein sequence ID" value="CAH1407965.1"/>
    <property type="molecule type" value="Genomic_DNA"/>
</dbReference>
<name>A0A9P0MWU5_NEZVI</name>
<dbReference type="InterPro" id="IPR036875">
    <property type="entry name" value="Znf_CCHC_sf"/>
</dbReference>
<dbReference type="OrthoDB" id="6620378at2759"/>
<protein>
    <recommendedName>
        <fullName evidence="7">Zinc finger CCHC domain-containing protein 7</fullName>
    </recommendedName>
    <alternativeName>
        <fullName evidence="8">TRAMP-like complex RNA-binding factor ZCCHC7</fullName>
    </alternativeName>
</protein>
<evidence type="ECO:0000256" key="10">
    <source>
        <dbReference type="SAM" id="MobiDB-lite"/>
    </source>
</evidence>
<dbReference type="GO" id="GO:0071037">
    <property type="term" value="P:nuclear polyadenylation-dependent snRNA catabolic process"/>
    <property type="evidence" value="ECO:0007669"/>
    <property type="project" value="TreeGrafter"/>
</dbReference>
<evidence type="ECO:0000259" key="11">
    <source>
        <dbReference type="PROSITE" id="PS50158"/>
    </source>
</evidence>
<dbReference type="GO" id="GO:0071031">
    <property type="term" value="P:nuclear mRNA surveillance of mRNA 3'-end processing"/>
    <property type="evidence" value="ECO:0007669"/>
    <property type="project" value="TreeGrafter"/>
</dbReference>
<dbReference type="AlphaFoldDB" id="A0A9P0MWU5"/>
<dbReference type="PANTHER" id="PTHR46543">
    <property type="entry name" value="ZINC FINGER CCHC DOMAIN-CONTAINING PROTEIN 7"/>
    <property type="match status" value="1"/>
</dbReference>
<dbReference type="InterPro" id="IPR001878">
    <property type="entry name" value="Znf_CCHC"/>
</dbReference>
<dbReference type="Proteomes" id="UP001152798">
    <property type="component" value="Chromosome 7"/>
</dbReference>
<feature type="domain" description="CCHC-type" evidence="11">
    <location>
        <begin position="337"/>
        <end position="352"/>
    </location>
</feature>
<keyword evidence="4 9" id="KW-0863">Zinc-finger</keyword>
<feature type="compositionally biased region" description="Basic residues" evidence="10">
    <location>
        <begin position="568"/>
        <end position="582"/>
    </location>
</feature>
<proteinExistence type="predicted"/>
<feature type="domain" description="CCHC-type" evidence="11">
    <location>
        <begin position="253"/>
        <end position="268"/>
    </location>
</feature>
<comment type="subcellular location">
    <subcellularLocation>
        <location evidence="1">Nucleus</location>
    </subcellularLocation>
</comment>
<keyword evidence="3" id="KW-0677">Repeat</keyword>
<keyword evidence="5" id="KW-0862">Zinc</keyword>
<dbReference type="GO" id="GO:0071035">
    <property type="term" value="P:nuclear polyadenylation-dependent rRNA catabolic process"/>
    <property type="evidence" value="ECO:0007669"/>
    <property type="project" value="TreeGrafter"/>
</dbReference>
<dbReference type="GO" id="GO:0071039">
    <property type="term" value="P:nuclear polyadenylation-dependent CUT catabolic process"/>
    <property type="evidence" value="ECO:0007669"/>
    <property type="project" value="TreeGrafter"/>
</dbReference>
<evidence type="ECO:0000256" key="8">
    <source>
        <dbReference type="ARBA" id="ARBA00043023"/>
    </source>
</evidence>